<dbReference type="EMBL" id="BSXW01001356">
    <property type="protein sequence ID" value="GMF36116.1"/>
    <property type="molecule type" value="Genomic_DNA"/>
</dbReference>
<feature type="region of interest" description="Disordered" evidence="1">
    <location>
        <begin position="1"/>
        <end position="90"/>
    </location>
</feature>
<feature type="region of interest" description="Disordered" evidence="1">
    <location>
        <begin position="143"/>
        <end position="174"/>
    </location>
</feature>
<reference evidence="2" key="1">
    <citation type="submission" date="2023-04" db="EMBL/GenBank/DDBJ databases">
        <title>Phytophthora lilii NBRC 32176.</title>
        <authorList>
            <person name="Ichikawa N."/>
            <person name="Sato H."/>
            <person name="Tonouchi N."/>
        </authorList>
    </citation>
    <scope>NUCLEOTIDE SEQUENCE</scope>
    <source>
        <strain evidence="2">NBRC 32176</strain>
    </source>
</reference>
<feature type="compositionally biased region" description="Basic residues" evidence="1">
    <location>
        <begin position="205"/>
        <end position="223"/>
    </location>
</feature>
<evidence type="ECO:0000313" key="3">
    <source>
        <dbReference type="Proteomes" id="UP001165083"/>
    </source>
</evidence>
<name>A0A9W7CPE9_9STRA</name>
<accession>A0A9W7CPE9</accession>
<feature type="compositionally biased region" description="Acidic residues" evidence="1">
    <location>
        <begin position="12"/>
        <end position="33"/>
    </location>
</feature>
<dbReference type="AlphaFoldDB" id="A0A9W7CPE9"/>
<comment type="caution">
    <text evidence="2">The sequence shown here is derived from an EMBL/GenBank/DDBJ whole genome shotgun (WGS) entry which is preliminary data.</text>
</comment>
<dbReference type="Proteomes" id="UP001165083">
    <property type="component" value="Unassembled WGS sequence"/>
</dbReference>
<dbReference type="OrthoDB" id="89340at2759"/>
<feature type="compositionally biased region" description="Pro residues" evidence="1">
    <location>
        <begin position="1"/>
        <end position="11"/>
    </location>
</feature>
<evidence type="ECO:0000313" key="2">
    <source>
        <dbReference type="EMBL" id="GMF36116.1"/>
    </source>
</evidence>
<keyword evidence="3" id="KW-1185">Reference proteome</keyword>
<gene>
    <name evidence="2" type="ORF">Plil01_001529400</name>
</gene>
<proteinExistence type="predicted"/>
<organism evidence="2 3">
    <name type="scientific">Phytophthora lilii</name>
    <dbReference type="NCBI Taxonomy" id="2077276"/>
    <lineage>
        <taxon>Eukaryota</taxon>
        <taxon>Sar</taxon>
        <taxon>Stramenopiles</taxon>
        <taxon>Oomycota</taxon>
        <taxon>Peronosporomycetes</taxon>
        <taxon>Peronosporales</taxon>
        <taxon>Peronosporaceae</taxon>
        <taxon>Phytophthora</taxon>
    </lineage>
</organism>
<sequence>MIPPNPGPAPPDSDEDPDDGDQEEKTEDNDEVMLDASAPPASQADRLRDRLPSLLQSHVEHLQRLSSRRKTQWRPSVRDESNQGPRSPKDALVFSVEEARSHLPEFVVWDDLRLDLQLMIRSGVTYKTALDWISQDRWPGLEFRSEDSEKPDHDSDSDYNDKPEQVARNEKCEQKDAAALDDAVSEERLLSLVVLAVPSALCRPRTTHPRRMTNQLQKRRATHRSSQGSTAIKSRSSRSPSVKRTKSTKSPKRPANSVKSRHQSKLARKYFSELTLKELAVIEDPTRFPDYAPQKTEIYILADRWNEDEYRALITTEPWKEMFEARPKELYFHKREDLSVDTKHQLDKYVAFMEENARALWEILHWLIMKTRGNTTKETDASRGRSSYTSGVAIVTSQLVVVLNVA</sequence>
<protein>
    <submittedName>
        <fullName evidence="2">Unnamed protein product</fullName>
    </submittedName>
</protein>
<feature type="region of interest" description="Disordered" evidence="1">
    <location>
        <begin position="204"/>
        <end position="264"/>
    </location>
</feature>
<feature type="compositionally biased region" description="Basic residues" evidence="1">
    <location>
        <begin position="241"/>
        <end position="252"/>
    </location>
</feature>
<evidence type="ECO:0000256" key="1">
    <source>
        <dbReference type="SAM" id="MobiDB-lite"/>
    </source>
</evidence>